<dbReference type="Gene3D" id="2.60.40.4150">
    <property type="entry name" value="Type VI secretion system, lipoprotein SciN"/>
    <property type="match status" value="1"/>
</dbReference>
<dbReference type="InterPro" id="IPR038706">
    <property type="entry name" value="Type_VI_SciN-like_sf"/>
</dbReference>
<dbReference type="RefSeq" id="WP_084090683.1">
    <property type="nucleotide sequence ID" value="NZ_FWXD01000010.1"/>
</dbReference>
<accession>A0A1W1XMF8</accession>
<name>A0A1W1XMF8_9NEIS</name>
<feature type="signal peptide" evidence="1">
    <location>
        <begin position="1"/>
        <end position="26"/>
    </location>
</feature>
<dbReference type="PANTHER" id="PTHR37625">
    <property type="entry name" value="OUTER MEMBRANE LIPOPROTEIN-RELATED"/>
    <property type="match status" value="1"/>
</dbReference>
<dbReference type="PROSITE" id="PS51257">
    <property type="entry name" value="PROKAR_LIPOPROTEIN"/>
    <property type="match status" value="1"/>
</dbReference>
<dbReference type="Pfam" id="PF12790">
    <property type="entry name" value="T6SS-SciN"/>
    <property type="match status" value="1"/>
</dbReference>
<protein>
    <submittedName>
        <fullName evidence="2">Type VI secretion lipoprotein, VC_A0113 family</fullName>
    </submittedName>
</protein>
<feature type="chain" id="PRO_5012800102" evidence="1">
    <location>
        <begin position="27"/>
        <end position="237"/>
    </location>
</feature>
<evidence type="ECO:0000313" key="3">
    <source>
        <dbReference type="Proteomes" id="UP000192761"/>
    </source>
</evidence>
<organism evidence="2 3">
    <name type="scientific">Andreprevotia lacus DSM 23236</name>
    <dbReference type="NCBI Taxonomy" id="1121001"/>
    <lineage>
        <taxon>Bacteria</taxon>
        <taxon>Pseudomonadati</taxon>
        <taxon>Pseudomonadota</taxon>
        <taxon>Betaproteobacteria</taxon>
        <taxon>Neisseriales</taxon>
        <taxon>Chitinibacteraceae</taxon>
        <taxon>Andreprevotia</taxon>
    </lineage>
</organism>
<reference evidence="2 3" key="1">
    <citation type="submission" date="2017-04" db="EMBL/GenBank/DDBJ databases">
        <authorList>
            <person name="Afonso C.L."/>
            <person name="Miller P.J."/>
            <person name="Scott M.A."/>
            <person name="Spackman E."/>
            <person name="Goraichik I."/>
            <person name="Dimitrov K.M."/>
            <person name="Suarez D.L."/>
            <person name="Swayne D.E."/>
        </authorList>
    </citation>
    <scope>NUCLEOTIDE SEQUENCE [LARGE SCALE GENOMIC DNA]</scope>
    <source>
        <strain evidence="2 3">DSM 23236</strain>
    </source>
</reference>
<keyword evidence="1" id="KW-0732">Signal</keyword>
<proteinExistence type="predicted"/>
<dbReference type="NCBIfam" id="TIGR03352">
    <property type="entry name" value="VI_chp_3"/>
    <property type="match status" value="1"/>
</dbReference>
<sequence length="237" mass="25312">MYDFLKTKMRFGALLLAVLAVGGLLAGCAAQPTEVDALVLAQPKLNPDLNARPSPVVVRLFQLKGLNAFQAADYFSLVEHPEALGPELLSSEELLVRPDEALRIKRPILPGATYFAAVAAFRDVDRSRWRVDGQVENVTAIKIPLIGYERKPAMALRIDLADSNLQISSPADVALLDVAQESARIKQAAAKQATASNVSAKTREFIASAANAAVDKAVSAAEDKAKDALLSKLPGVN</sequence>
<evidence type="ECO:0000313" key="2">
    <source>
        <dbReference type="EMBL" id="SMC25007.1"/>
    </source>
</evidence>
<dbReference type="Proteomes" id="UP000192761">
    <property type="component" value="Unassembled WGS sequence"/>
</dbReference>
<dbReference type="OrthoDB" id="5471061at2"/>
<gene>
    <name evidence="2" type="ORF">SAMN02745857_02029</name>
</gene>
<dbReference type="PANTHER" id="PTHR37625:SF4">
    <property type="entry name" value="OUTER MEMBRANE LIPOPROTEIN"/>
    <property type="match status" value="1"/>
</dbReference>
<dbReference type="InterPro" id="IPR017734">
    <property type="entry name" value="T6SS_SciN"/>
</dbReference>
<keyword evidence="3" id="KW-1185">Reference proteome</keyword>
<dbReference type="EMBL" id="FWXD01000010">
    <property type="protein sequence ID" value="SMC25007.1"/>
    <property type="molecule type" value="Genomic_DNA"/>
</dbReference>
<keyword evidence="2" id="KW-0449">Lipoprotein</keyword>
<dbReference type="AlphaFoldDB" id="A0A1W1XMF8"/>
<dbReference type="STRING" id="1121001.SAMN02745857_02029"/>
<evidence type="ECO:0000256" key="1">
    <source>
        <dbReference type="SAM" id="SignalP"/>
    </source>
</evidence>